<protein>
    <submittedName>
        <fullName evidence="2">Uncharacterized protein</fullName>
    </submittedName>
</protein>
<dbReference type="OrthoDB" id="9852994at2"/>
<gene>
    <name evidence="2" type="ORF">SAMN05443144_114100</name>
</gene>
<organism evidence="2 3">
    <name type="scientific">Fodinibius roseus</name>
    <dbReference type="NCBI Taxonomy" id="1194090"/>
    <lineage>
        <taxon>Bacteria</taxon>
        <taxon>Pseudomonadati</taxon>
        <taxon>Balneolota</taxon>
        <taxon>Balneolia</taxon>
        <taxon>Balneolales</taxon>
        <taxon>Balneolaceae</taxon>
        <taxon>Fodinibius</taxon>
    </lineage>
</organism>
<evidence type="ECO:0000256" key="1">
    <source>
        <dbReference type="SAM" id="MobiDB-lite"/>
    </source>
</evidence>
<dbReference type="AlphaFoldDB" id="A0A1M5F8Z2"/>
<keyword evidence="3" id="KW-1185">Reference proteome</keyword>
<reference evidence="2 3" key="1">
    <citation type="submission" date="2016-11" db="EMBL/GenBank/DDBJ databases">
        <authorList>
            <person name="Jaros S."/>
            <person name="Januszkiewicz K."/>
            <person name="Wedrychowicz H."/>
        </authorList>
    </citation>
    <scope>NUCLEOTIDE SEQUENCE [LARGE SCALE GENOMIC DNA]</scope>
    <source>
        <strain evidence="2 3">DSM 21986</strain>
    </source>
</reference>
<accession>A0A1M5F8Z2</accession>
<dbReference type="EMBL" id="FQUS01000014">
    <property type="protein sequence ID" value="SHF87977.1"/>
    <property type="molecule type" value="Genomic_DNA"/>
</dbReference>
<feature type="compositionally biased region" description="Basic and acidic residues" evidence="1">
    <location>
        <begin position="30"/>
        <end position="42"/>
    </location>
</feature>
<evidence type="ECO:0000313" key="2">
    <source>
        <dbReference type="EMBL" id="SHF87977.1"/>
    </source>
</evidence>
<name>A0A1M5F8Z2_9BACT</name>
<feature type="region of interest" description="Disordered" evidence="1">
    <location>
        <begin position="19"/>
        <end position="42"/>
    </location>
</feature>
<proteinExistence type="predicted"/>
<evidence type="ECO:0000313" key="3">
    <source>
        <dbReference type="Proteomes" id="UP000184041"/>
    </source>
</evidence>
<dbReference type="Proteomes" id="UP000184041">
    <property type="component" value="Unassembled WGS sequence"/>
</dbReference>
<sequence length="135" mass="15362">MPLPEKASELVISFKKKGAPVYAEEQDDEDRPRHMQRGDVKQVERRSDVAIKISAGAETLLEENYSPKGIFRRGYSSGLINIPLDPGSHTVNAQIGDVTENGVEWQQSDEKTLEIKKGERIVLKFDEQDGFHWYF</sequence>
<dbReference type="RefSeq" id="WP_073065367.1">
    <property type="nucleotide sequence ID" value="NZ_FQUS01000014.1"/>
</dbReference>